<gene>
    <name evidence="1" type="ORF">SAMN05443575_4247</name>
</gene>
<organism evidence="1 2">
    <name type="scientific">Jatrophihabitans endophyticus</name>
    <dbReference type="NCBI Taxonomy" id="1206085"/>
    <lineage>
        <taxon>Bacteria</taxon>
        <taxon>Bacillati</taxon>
        <taxon>Actinomycetota</taxon>
        <taxon>Actinomycetes</taxon>
        <taxon>Jatrophihabitantales</taxon>
        <taxon>Jatrophihabitantaceae</taxon>
        <taxon>Jatrophihabitans</taxon>
    </lineage>
</organism>
<accession>A0A1M5UMR6</accession>
<reference evidence="1 2" key="1">
    <citation type="submission" date="2016-11" db="EMBL/GenBank/DDBJ databases">
        <authorList>
            <person name="Jaros S."/>
            <person name="Januszkiewicz K."/>
            <person name="Wedrychowicz H."/>
        </authorList>
    </citation>
    <scope>NUCLEOTIDE SEQUENCE [LARGE SCALE GENOMIC DNA]</scope>
    <source>
        <strain evidence="1 2">DSM 45627</strain>
    </source>
</reference>
<dbReference type="Proteomes" id="UP000186132">
    <property type="component" value="Unassembled WGS sequence"/>
</dbReference>
<keyword evidence="2" id="KW-1185">Reference proteome</keyword>
<dbReference type="STRING" id="1206085.SAMN05443575_4247"/>
<sequence length="338" mass="37215">MDDLARRLLAAHTRFQADRLRGDDLAELVGREVDHALAVARRFTLDDVVDRDDVTDVAVKYVAAFRLPGAIPELAGDIAMRIRTHPANRARVGEVLPRRHVEAALDKFGEMHDVRARLADRLADNPGVRLWLTDFLHSLTTDAVLANRRLAERIPGVAAALSMGDRVAGGAVREADRLGRAAAERAAGGIIARWRDSLAGTAGPDDELVATLLDVWDDLAERTMADALGGVDDDDLVDLVVVAYDFWLEFRESPYLHSLVFTGVDYFFDTYGGYPLDALLAEFGLGRDDLVEEAMRFAPRAVRALDEAGELENLVRRQLAPFYESDEARALLAEASVE</sequence>
<name>A0A1M5UMR6_9ACTN</name>
<proteinExistence type="predicted"/>
<dbReference type="RefSeq" id="WP_073392484.1">
    <property type="nucleotide sequence ID" value="NZ_FQVU01000009.1"/>
</dbReference>
<dbReference type="EMBL" id="FQVU01000009">
    <property type="protein sequence ID" value="SHH64210.1"/>
    <property type="molecule type" value="Genomic_DNA"/>
</dbReference>
<evidence type="ECO:0000313" key="1">
    <source>
        <dbReference type="EMBL" id="SHH64210.1"/>
    </source>
</evidence>
<evidence type="ECO:0000313" key="2">
    <source>
        <dbReference type="Proteomes" id="UP000186132"/>
    </source>
</evidence>
<dbReference type="AlphaFoldDB" id="A0A1M5UMR6"/>
<protein>
    <submittedName>
        <fullName evidence="1">Uncharacterized protein</fullName>
    </submittedName>
</protein>
<dbReference type="OrthoDB" id="3759563at2"/>